<evidence type="ECO:0000256" key="2">
    <source>
        <dbReference type="ARBA" id="ARBA00022737"/>
    </source>
</evidence>
<dbReference type="Proteomes" id="UP000001396">
    <property type="component" value="Unassembled WGS sequence"/>
</dbReference>
<accession>D3B556</accession>
<reference evidence="4 5" key="1">
    <citation type="journal article" date="2011" name="Genome Res.">
        <title>Phylogeny-wide analysis of social amoeba genomes highlights ancient origins for complex intercellular communication.</title>
        <authorList>
            <person name="Heidel A.J."/>
            <person name="Lawal H.M."/>
            <person name="Felder M."/>
            <person name="Schilde C."/>
            <person name="Helps N.R."/>
            <person name="Tunggal B."/>
            <person name="Rivero F."/>
            <person name="John U."/>
            <person name="Schleicher M."/>
            <person name="Eichinger L."/>
            <person name="Platzer M."/>
            <person name="Noegel A.A."/>
            <person name="Schaap P."/>
            <person name="Gloeckner G."/>
        </authorList>
    </citation>
    <scope>NUCLEOTIDE SEQUENCE [LARGE SCALE GENOMIC DNA]</scope>
    <source>
        <strain evidence="5">ATCC 26659 / Pp 5 / PN500</strain>
    </source>
</reference>
<evidence type="ECO:0000313" key="4">
    <source>
        <dbReference type="EMBL" id="EFA83421.1"/>
    </source>
</evidence>
<dbReference type="Pfam" id="PF24681">
    <property type="entry name" value="Kelch_KLHDC2_KLHL20_DRC7"/>
    <property type="match status" value="1"/>
</dbReference>
<dbReference type="GeneID" id="31359054"/>
<dbReference type="SMART" id="SM00256">
    <property type="entry name" value="FBOX"/>
    <property type="match status" value="1"/>
</dbReference>
<evidence type="ECO:0000313" key="5">
    <source>
        <dbReference type="Proteomes" id="UP000001396"/>
    </source>
</evidence>
<dbReference type="Gene3D" id="1.20.1280.50">
    <property type="match status" value="1"/>
</dbReference>
<comment type="caution">
    <text evidence="4">The sequence shown here is derived from an EMBL/GenBank/DDBJ whole genome shotgun (WGS) entry which is preliminary data.</text>
</comment>
<dbReference type="InParanoid" id="D3B556"/>
<dbReference type="Pfam" id="PF00646">
    <property type="entry name" value="F-box"/>
    <property type="match status" value="1"/>
</dbReference>
<dbReference type="Gene3D" id="2.120.10.80">
    <property type="entry name" value="Kelch-type beta propeller"/>
    <property type="match status" value="1"/>
</dbReference>
<dbReference type="InterPro" id="IPR015915">
    <property type="entry name" value="Kelch-typ_b-propeller"/>
</dbReference>
<proteinExistence type="predicted"/>
<organism evidence="4 5">
    <name type="scientific">Heterostelium pallidum (strain ATCC 26659 / Pp 5 / PN500)</name>
    <name type="common">Cellular slime mold</name>
    <name type="synonym">Polysphondylium pallidum</name>
    <dbReference type="NCBI Taxonomy" id="670386"/>
    <lineage>
        <taxon>Eukaryota</taxon>
        <taxon>Amoebozoa</taxon>
        <taxon>Evosea</taxon>
        <taxon>Eumycetozoa</taxon>
        <taxon>Dictyostelia</taxon>
        <taxon>Acytosteliales</taxon>
        <taxon>Acytosteliaceae</taxon>
        <taxon>Heterostelium</taxon>
    </lineage>
</organism>
<dbReference type="InterPro" id="IPR036047">
    <property type="entry name" value="F-box-like_dom_sf"/>
</dbReference>
<dbReference type="PANTHER" id="PTHR46093">
    <property type="entry name" value="ACYL-COA-BINDING DOMAIN-CONTAINING PROTEIN 5"/>
    <property type="match status" value="1"/>
</dbReference>
<dbReference type="PROSITE" id="PS50181">
    <property type="entry name" value="FBOX"/>
    <property type="match status" value="1"/>
</dbReference>
<dbReference type="InterPro" id="IPR001810">
    <property type="entry name" value="F-box_dom"/>
</dbReference>
<keyword evidence="2" id="KW-0677">Repeat</keyword>
<protein>
    <recommendedName>
        <fullName evidence="3">F-box domain-containing protein</fullName>
    </recommendedName>
</protein>
<dbReference type="InterPro" id="IPR006652">
    <property type="entry name" value="Kelch_1"/>
</dbReference>
<dbReference type="SMART" id="SM00612">
    <property type="entry name" value="Kelch"/>
    <property type="match status" value="4"/>
</dbReference>
<dbReference type="RefSeq" id="XP_020435538.1">
    <property type="nucleotide sequence ID" value="XM_020574496.1"/>
</dbReference>
<dbReference type="SUPFAM" id="SSF117281">
    <property type="entry name" value="Kelch motif"/>
    <property type="match status" value="2"/>
</dbReference>
<gene>
    <name evidence="4" type="ORF">PPL_03567</name>
</gene>
<evidence type="ECO:0000259" key="3">
    <source>
        <dbReference type="PROSITE" id="PS50181"/>
    </source>
</evidence>
<feature type="domain" description="F-box" evidence="3">
    <location>
        <begin position="31"/>
        <end position="77"/>
    </location>
</feature>
<dbReference type="EMBL" id="ADBJ01000015">
    <property type="protein sequence ID" value="EFA83421.1"/>
    <property type="molecule type" value="Genomic_DNA"/>
</dbReference>
<name>D3B556_HETP5</name>
<dbReference type="AlphaFoldDB" id="D3B556"/>
<keyword evidence="5" id="KW-1185">Reference proteome</keyword>
<sequence>MVKKPRQQILLPIKKDQEEINTTKKHNENYVKHLLNFPDEIIVLISKTLSLKDIMNCRLVCKTFSETYNDFEMWKGKFFHLNPNKSIEKPLLTLTIKPSGRLCPSAASYNNSIYIYGGDNGYKDQVMNLIGEVKSDVWQYNIDTNLWNNLEIVGNAPKLTEHSAVVWRDNMILFGGSTGSVPQYSNSVYSFNFNTKIITHHTTTGNGPTARSAHSAICYEDSMYIFGGWDGYESNNDIYKLDLKTNVWSQIKSENAPSKRRAHSSVIYKNNIYIFGGFDTSKKPETFNILYKFSLENETWSEVECFGDIPRGRSRASMVEFNDKLFLIGGWDRIDYFQELHEFNIATSQWKKLDANIEEMSIGLGQNSVSVLENRMVIFGGYIPKKKVSTNELFSIRLA</sequence>
<dbReference type="SUPFAM" id="SSF81383">
    <property type="entry name" value="F-box domain"/>
    <property type="match status" value="1"/>
</dbReference>
<dbReference type="PANTHER" id="PTHR46093:SF18">
    <property type="entry name" value="FIBRONECTIN TYPE-III DOMAIN-CONTAINING PROTEIN"/>
    <property type="match status" value="1"/>
</dbReference>
<keyword evidence="1" id="KW-0880">Kelch repeat</keyword>
<dbReference type="OMA" id="MYELQIS"/>
<dbReference type="CDD" id="cd09917">
    <property type="entry name" value="F-box_SF"/>
    <property type="match status" value="1"/>
</dbReference>
<evidence type="ECO:0000256" key="1">
    <source>
        <dbReference type="ARBA" id="ARBA00022441"/>
    </source>
</evidence>